<dbReference type="SMART" id="SM01407">
    <property type="entry name" value="NAC"/>
    <property type="match status" value="1"/>
</dbReference>
<proteinExistence type="inferred from homology"/>
<comment type="subcellular location">
    <subcellularLocation>
        <location evidence="1">Cytoplasm</location>
    </subcellularLocation>
</comment>
<dbReference type="InterPro" id="IPR002715">
    <property type="entry name" value="Nas_poly-pep-assoc_cplx_dom"/>
</dbReference>
<dbReference type="AlphaFoldDB" id="A0A2S5BGI2"/>
<dbReference type="PANTHER" id="PTHR10351">
    <property type="entry name" value="TRANSCRIPTION FACTOR BTF3 FAMILY MEMBER"/>
    <property type="match status" value="1"/>
</dbReference>
<reference evidence="6 7" key="1">
    <citation type="journal article" date="2018" name="Front. Microbiol.">
        <title>Prospects for Fungal Bioremediation of Acidic Radioactive Waste Sites: Characterization and Genome Sequence of Rhodotorula taiwanensis MD1149.</title>
        <authorList>
            <person name="Tkavc R."/>
            <person name="Matrosova V.Y."/>
            <person name="Grichenko O.E."/>
            <person name="Gostincar C."/>
            <person name="Volpe R.P."/>
            <person name="Klimenkova P."/>
            <person name="Gaidamakova E.K."/>
            <person name="Zhou C.E."/>
            <person name="Stewart B.J."/>
            <person name="Lyman M.G."/>
            <person name="Malfatti S.A."/>
            <person name="Rubinfeld B."/>
            <person name="Courtot M."/>
            <person name="Singh J."/>
            <person name="Dalgard C.L."/>
            <person name="Hamilton T."/>
            <person name="Frey K.G."/>
            <person name="Gunde-Cimerman N."/>
            <person name="Dugan L."/>
            <person name="Daly M.J."/>
        </authorList>
    </citation>
    <scope>NUCLEOTIDE SEQUENCE [LARGE SCALE GENOMIC DNA]</scope>
    <source>
        <strain evidence="6 7">MD1149</strain>
    </source>
</reference>
<dbReference type="FunFam" id="2.20.70.30:FF:000001">
    <property type="entry name" value="Transcription factor BTF3 homolog"/>
    <property type="match status" value="1"/>
</dbReference>
<dbReference type="Pfam" id="PF01849">
    <property type="entry name" value="NAC"/>
    <property type="match status" value="1"/>
</dbReference>
<organism evidence="6 7">
    <name type="scientific">Rhodotorula taiwanensis</name>
    <dbReference type="NCBI Taxonomy" id="741276"/>
    <lineage>
        <taxon>Eukaryota</taxon>
        <taxon>Fungi</taxon>
        <taxon>Dikarya</taxon>
        <taxon>Basidiomycota</taxon>
        <taxon>Pucciniomycotina</taxon>
        <taxon>Microbotryomycetes</taxon>
        <taxon>Sporidiobolales</taxon>
        <taxon>Sporidiobolaceae</taxon>
        <taxon>Rhodotorula</taxon>
    </lineage>
</organism>
<evidence type="ECO:0000313" key="7">
    <source>
        <dbReference type="Proteomes" id="UP000237144"/>
    </source>
</evidence>
<dbReference type="EMBL" id="PJQD01000009">
    <property type="protein sequence ID" value="POY75880.1"/>
    <property type="molecule type" value="Genomic_DNA"/>
</dbReference>
<dbReference type="OrthoDB" id="8033832at2759"/>
<dbReference type="InterPro" id="IPR039370">
    <property type="entry name" value="BTF3"/>
</dbReference>
<dbReference type="Proteomes" id="UP000237144">
    <property type="component" value="Unassembled WGS sequence"/>
</dbReference>
<accession>A0A2S5BGI2</accession>
<comment type="similarity">
    <text evidence="2 3">Belongs to the NAC-beta family.</text>
</comment>
<protein>
    <recommendedName>
        <fullName evidence="3">Nascent polypeptide-associated complex subunit beta</fullName>
    </recommendedName>
</protein>
<comment type="subunit">
    <text evidence="3">Part of the nascent polypeptide-associated complex (NAC).</text>
</comment>
<dbReference type="Gene3D" id="2.20.70.30">
    <property type="entry name" value="Nascent polypeptide-associated complex domain"/>
    <property type="match status" value="1"/>
</dbReference>
<keyword evidence="3" id="KW-0805">Transcription regulation</keyword>
<feature type="region of interest" description="Disordered" evidence="4">
    <location>
        <begin position="174"/>
        <end position="200"/>
    </location>
</feature>
<keyword evidence="3" id="KW-0804">Transcription</keyword>
<keyword evidence="7" id="KW-1185">Reference proteome</keyword>
<feature type="domain" description="NAC-A/B" evidence="5">
    <location>
        <begin position="86"/>
        <end position="151"/>
    </location>
</feature>
<dbReference type="InterPro" id="IPR038187">
    <property type="entry name" value="NAC_A/B_dom_sf"/>
</dbReference>
<feature type="compositionally biased region" description="Acidic residues" evidence="4">
    <location>
        <begin position="188"/>
        <end position="200"/>
    </location>
</feature>
<dbReference type="GO" id="GO:0005854">
    <property type="term" value="C:nascent polypeptide-associated complex"/>
    <property type="evidence" value="ECO:0007669"/>
    <property type="project" value="UniProtKB-ARBA"/>
</dbReference>
<name>A0A2S5BGI2_9BASI</name>
<gene>
    <name evidence="6" type="ORF">BMF94_0963</name>
</gene>
<dbReference type="CDD" id="cd22055">
    <property type="entry name" value="NAC_BTF3"/>
    <property type="match status" value="1"/>
</dbReference>
<evidence type="ECO:0000256" key="3">
    <source>
        <dbReference type="RuleBase" id="RU361272"/>
    </source>
</evidence>
<evidence type="ECO:0000256" key="1">
    <source>
        <dbReference type="ARBA" id="ARBA00004496"/>
    </source>
</evidence>
<evidence type="ECO:0000256" key="4">
    <source>
        <dbReference type="SAM" id="MobiDB-lite"/>
    </source>
</evidence>
<sequence>MSGIDAAKLKALQDRAAALKLDSSTAAHQAAQRRLDASWPQAVTVRARIRAAVLGWLTHLTLSLRHAPGGAKAPIRRKVAPKQPSAQDDKKLQTALKKLNVQGVGAVEEVNMFMDDGKVLNFNRPTVHAAAGSNTYAVYGHGVAKEITELMPGIIQQLGPDTMASLQKLAEQYSRGQQGPDGAAGIAEADEEDDDADDIPELVEADGEGAAEGAKIENLDDVN</sequence>
<dbReference type="STRING" id="741276.A0A2S5BGI2"/>
<evidence type="ECO:0000256" key="2">
    <source>
        <dbReference type="ARBA" id="ARBA00005296"/>
    </source>
</evidence>
<evidence type="ECO:0000259" key="5">
    <source>
        <dbReference type="PROSITE" id="PS51151"/>
    </source>
</evidence>
<comment type="caution">
    <text evidence="6">The sequence shown here is derived from an EMBL/GenBank/DDBJ whole genome shotgun (WGS) entry which is preliminary data.</text>
</comment>
<evidence type="ECO:0000313" key="6">
    <source>
        <dbReference type="EMBL" id="POY75880.1"/>
    </source>
</evidence>
<dbReference type="PROSITE" id="PS51151">
    <property type="entry name" value="NAC_AB"/>
    <property type="match status" value="1"/>
</dbReference>